<evidence type="ECO:0000313" key="3">
    <source>
        <dbReference type="Proteomes" id="UP000824540"/>
    </source>
</evidence>
<evidence type="ECO:0000256" key="1">
    <source>
        <dbReference type="SAM" id="MobiDB-lite"/>
    </source>
</evidence>
<dbReference type="EMBL" id="JAFBMS010000004">
    <property type="protein sequence ID" value="KAG9352981.1"/>
    <property type="molecule type" value="Genomic_DNA"/>
</dbReference>
<protein>
    <submittedName>
        <fullName evidence="2">Uncharacterized protein</fullName>
    </submittedName>
</protein>
<accession>A0A8T2PMF4</accession>
<feature type="region of interest" description="Disordered" evidence="1">
    <location>
        <begin position="39"/>
        <end position="64"/>
    </location>
</feature>
<gene>
    <name evidence="2" type="ORF">JZ751_017557</name>
</gene>
<dbReference type="Proteomes" id="UP000824540">
    <property type="component" value="Unassembled WGS sequence"/>
</dbReference>
<proteinExistence type="predicted"/>
<keyword evidence="3" id="KW-1185">Reference proteome</keyword>
<comment type="caution">
    <text evidence="2">The sequence shown here is derived from an EMBL/GenBank/DDBJ whole genome shotgun (WGS) entry which is preliminary data.</text>
</comment>
<dbReference type="AlphaFoldDB" id="A0A8T2PMF4"/>
<reference evidence="2" key="1">
    <citation type="thesis" date="2021" institute="BYU ScholarsArchive" country="Provo, UT, USA">
        <title>Applications of and Algorithms for Genome Assembly and Genomic Analyses with an Emphasis on Marine Teleosts.</title>
        <authorList>
            <person name="Pickett B.D."/>
        </authorList>
    </citation>
    <scope>NUCLEOTIDE SEQUENCE</scope>
    <source>
        <strain evidence="2">HI-2016</strain>
    </source>
</reference>
<sequence length="187" mass="20317">MIGDETNRKQDDEHYDEFQAPLLQQCIYVRFRSQNHSHVSVAPQNDEQRNAKPSECPNNAVWEGGRTLHKEVPLSLKMTAGESNPTDPVLLDQRHLGGLCQAPGDMRTRAVMVAGAGLDHHDRVVQTAPPGAPEGHHDGVGPTRAAAATIGAEAAVSGPVGMCAQTALQLQPHRNCWPHARHVEKLK</sequence>
<organism evidence="2 3">
    <name type="scientific">Albula glossodonta</name>
    <name type="common">roundjaw bonefish</name>
    <dbReference type="NCBI Taxonomy" id="121402"/>
    <lineage>
        <taxon>Eukaryota</taxon>
        <taxon>Metazoa</taxon>
        <taxon>Chordata</taxon>
        <taxon>Craniata</taxon>
        <taxon>Vertebrata</taxon>
        <taxon>Euteleostomi</taxon>
        <taxon>Actinopterygii</taxon>
        <taxon>Neopterygii</taxon>
        <taxon>Teleostei</taxon>
        <taxon>Albuliformes</taxon>
        <taxon>Albulidae</taxon>
        <taxon>Albula</taxon>
    </lineage>
</organism>
<evidence type="ECO:0000313" key="2">
    <source>
        <dbReference type="EMBL" id="KAG9352981.1"/>
    </source>
</evidence>
<name>A0A8T2PMF4_9TELE</name>